<feature type="domain" description="WYL" evidence="2">
    <location>
        <begin position="141"/>
        <end position="206"/>
    </location>
</feature>
<dbReference type="InterPro" id="IPR057727">
    <property type="entry name" value="WCX_dom"/>
</dbReference>
<comment type="caution">
    <text evidence="4">The sequence shown here is derived from an EMBL/GenBank/DDBJ whole genome shotgun (WGS) entry which is preliminary data.</text>
</comment>
<accession>A0A1E3L798</accession>
<reference evidence="4 5" key="1">
    <citation type="submission" date="2016-08" db="EMBL/GenBank/DDBJ databases">
        <title>Genome sequencing of Paenibacillus sp. TI45-13ar, isolated from Korean traditional nuruk.</title>
        <authorList>
            <person name="Kim S.-J."/>
        </authorList>
    </citation>
    <scope>NUCLEOTIDE SEQUENCE [LARGE SCALE GENOMIC DNA]</scope>
    <source>
        <strain evidence="4 5">TI45-13ar</strain>
    </source>
</reference>
<evidence type="ECO:0000313" key="4">
    <source>
        <dbReference type="EMBL" id="ODP29628.1"/>
    </source>
</evidence>
<proteinExistence type="predicted"/>
<dbReference type="InterPro" id="IPR036390">
    <property type="entry name" value="WH_DNA-bd_sf"/>
</dbReference>
<dbReference type="PIRSF" id="PIRSF016838">
    <property type="entry name" value="PafC"/>
    <property type="match status" value="1"/>
</dbReference>
<dbReference type="PROSITE" id="PS52050">
    <property type="entry name" value="WYL"/>
    <property type="match status" value="1"/>
</dbReference>
<evidence type="ECO:0000313" key="5">
    <source>
        <dbReference type="Proteomes" id="UP000094578"/>
    </source>
</evidence>
<dbReference type="InterPro" id="IPR051534">
    <property type="entry name" value="CBASS_pafABC_assoc_protein"/>
</dbReference>
<dbReference type="PANTHER" id="PTHR34580">
    <property type="match status" value="1"/>
</dbReference>
<sequence length="310" mass="36679">MNKTERMLAIVLELQRRSWIRAEDLAATFEMSVRTIYRDMQALSEAGVPLLGSPGQGYSLSEGYFLPPIHFTAEEAVTLLLGTDFVEQQFGQHYRHNAESARRKIESILPERVREQSDPIREGIRLLAQRQTLYTVDDRQYVEAIGQAIVQKRKLQFGYSKPHQQVITRTVCPYGLALNMNHWVLVAYCELRQDIRHFRLSRLSNLVELDEHFVMPEDFKLAEYRPPDHRHMVIRLQFESHMTERIQEVGHFYMETIEPQEQYTIVTMRVRHFEDVLYWILSWGDSVTVLEPESLRQHMIEKINNMLKRY</sequence>
<dbReference type="InterPro" id="IPR026881">
    <property type="entry name" value="WYL_dom"/>
</dbReference>
<dbReference type="Pfam" id="PF25583">
    <property type="entry name" value="WCX"/>
    <property type="match status" value="1"/>
</dbReference>
<name>A0A1E3L798_9BACL</name>
<evidence type="ECO:0000259" key="2">
    <source>
        <dbReference type="Pfam" id="PF13280"/>
    </source>
</evidence>
<dbReference type="EMBL" id="MDER01000030">
    <property type="protein sequence ID" value="ODP29628.1"/>
    <property type="molecule type" value="Genomic_DNA"/>
</dbReference>
<dbReference type="PATRIC" id="fig|1886670.3.peg.1134"/>
<evidence type="ECO:0000259" key="3">
    <source>
        <dbReference type="Pfam" id="PF25583"/>
    </source>
</evidence>
<dbReference type="Proteomes" id="UP000094578">
    <property type="component" value="Unassembled WGS sequence"/>
</dbReference>
<dbReference type="RefSeq" id="WP_069326547.1">
    <property type="nucleotide sequence ID" value="NZ_MDER01000030.1"/>
</dbReference>
<dbReference type="Gene3D" id="1.10.10.10">
    <property type="entry name" value="Winged helix-like DNA-binding domain superfamily/Winged helix DNA-binding domain"/>
    <property type="match status" value="1"/>
</dbReference>
<dbReference type="SUPFAM" id="SSF46785">
    <property type="entry name" value="Winged helix' DNA-binding domain"/>
    <property type="match status" value="1"/>
</dbReference>
<protein>
    <submittedName>
        <fullName evidence="4">Putative HTH-type transcriptional regulator YobV</fullName>
    </submittedName>
</protein>
<dbReference type="InterPro" id="IPR036388">
    <property type="entry name" value="WH-like_DNA-bd_sf"/>
</dbReference>
<dbReference type="STRING" id="1886670.PTI45_01111"/>
<dbReference type="AlphaFoldDB" id="A0A1E3L798"/>
<organism evidence="4 5">
    <name type="scientific">Paenibacillus nuruki</name>
    <dbReference type="NCBI Taxonomy" id="1886670"/>
    <lineage>
        <taxon>Bacteria</taxon>
        <taxon>Bacillati</taxon>
        <taxon>Bacillota</taxon>
        <taxon>Bacilli</taxon>
        <taxon>Bacillales</taxon>
        <taxon>Paenibacillaceae</taxon>
        <taxon>Paenibacillus</taxon>
    </lineage>
</organism>
<dbReference type="InterPro" id="IPR013196">
    <property type="entry name" value="HTH_11"/>
</dbReference>
<keyword evidence="5" id="KW-1185">Reference proteome</keyword>
<dbReference type="Pfam" id="PF08279">
    <property type="entry name" value="HTH_11"/>
    <property type="match status" value="1"/>
</dbReference>
<feature type="domain" description="Helix-turn-helix type 11" evidence="1">
    <location>
        <begin position="6"/>
        <end position="58"/>
    </location>
</feature>
<evidence type="ECO:0000259" key="1">
    <source>
        <dbReference type="Pfam" id="PF08279"/>
    </source>
</evidence>
<feature type="domain" description="WCX" evidence="3">
    <location>
        <begin position="233"/>
        <end position="307"/>
    </location>
</feature>
<gene>
    <name evidence="4" type="ORF">PTI45_01111</name>
</gene>
<dbReference type="PANTHER" id="PTHR34580:SF1">
    <property type="entry name" value="PROTEIN PAFC"/>
    <property type="match status" value="1"/>
</dbReference>
<dbReference type="Pfam" id="PF13280">
    <property type="entry name" value="WYL"/>
    <property type="match status" value="1"/>
</dbReference>
<dbReference type="InterPro" id="IPR028349">
    <property type="entry name" value="PafC-like"/>
</dbReference>